<reference evidence="2 3" key="1">
    <citation type="submission" date="2020-09" db="EMBL/GenBank/DDBJ databases">
        <authorList>
            <person name="Yoon J.-W."/>
        </authorList>
    </citation>
    <scope>NUCLEOTIDE SEQUENCE [LARGE SCALE GENOMIC DNA]</scope>
    <source>
        <strain evidence="2 3">KMU-140</strain>
    </source>
</reference>
<organism evidence="2 3">
    <name type="scientific">Erythrobacter rubeus</name>
    <dbReference type="NCBI Taxonomy" id="2760803"/>
    <lineage>
        <taxon>Bacteria</taxon>
        <taxon>Pseudomonadati</taxon>
        <taxon>Pseudomonadota</taxon>
        <taxon>Alphaproteobacteria</taxon>
        <taxon>Sphingomonadales</taxon>
        <taxon>Erythrobacteraceae</taxon>
        <taxon>Erythrobacter/Porphyrobacter group</taxon>
        <taxon>Erythrobacter</taxon>
    </lineage>
</organism>
<dbReference type="PANTHER" id="PTHR33169">
    <property type="entry name" value="PADR-FAMILY TRANSCRIPTIONAL REGULATOR"/>
    <property type="match status" value="1"/>
</dbReference>
<dbReference type="PANTHER" id="PTHR33169:SF14">
    <property type="entry name" value="TRANSCRIPTIONAL REGULATOR RV3488"/>
    <property type="match status" value="1"/>
</dbReference>
<dbReference type="Gene3D" id="1.10.10.10">
    <property type="entry name" value="Winged helix-like DNA-binding domain superfamily/Winged helix DNA-binding domain"/>
    <property type="match status" value="1"/>
</dbReference>
<protein>
    <submittedName>
        <fullName evidence="2">PadR family transcriptional regulator</fullName>
    </submittedName>
</protein>
<accession>A0ABR8KKK4</accession>
<dbReference type="Pfam" id="PF03551">
    <property type="entry name" value="PadR"/>
    <property type="match status" value="1"/>
</dbReference>
<dbReference type="InterPro" id="IPR036388">
    <property type="entry name" value="WH-like_DNA-bd_sf"/>
</dbReference>
<dbReference type="Proteomes" id="UP000635384">
    <property type="component" value="Unassembled WGS sequence"/>
</dbReference>
<comment type="caution">
    <text evidence="2">The sequence shown here is derived from an EMBL/GenBank/DDBJ whole genome shotgun (WGS) entry which is preliminary data.</text>
</comment>
<name>A0ABR8KKK4_9SPHN</name>
<dbReference type="InterPro" id="IPR005149">
    <property type="entry name" value="Tscrpt_reg_PadR_N"/>
</dbReference>
<proteinExistence type="predicted"/>
<keyword evidence="3" id="KW-1185">Reference proteome</keyword>
<dbReference type="SUPFAM" id="SSF46785">
    <property type="entry name" value="Winged helix' DNA-binding domain"/>
    <property type="match status" value="1"/>
</dbReference>
<evidence type="ECO:0000259" key="1">
    <source>
        <dbReference type="Pfam" id="PF03551"/>
    </source>
</evidence>
<dbReference type="InterPro" id="IPR052509">
    <property type="entry name" value="Metal_resp_DNA-bind_regulator"/>
</dbReference>
<dbReference type="InterPro" id="IPR036390">
    <property type="entry name" value="WH_DNA-bd_sf"/>
</dbReference>
<sequence length="103" mass="11314">MPRSRSLSPQAKKLLQVLVEAGQRGSHGYEIMQAADIKSGTLYPLLIRLADQGFLEAEWQKPDMPGRPPRQIYRLTAEGIELAMRNRPEVRSGGKPATGTASA</sequence>
<gene>
    <name evidence="2" type="ORF">IB285_00960</name>
</gene>
<dbReference type="RefSeq" id="WP_190786412.1">
    <property type="nucleotide sequence ID" value="NZ_JACXLC010000001.1"/>
</dbReference>
<dbReference type="EMBL" id="JACXLC010000001">
    <property type="protein sequence ID" value="MBD2840819.1"/>
    <property type="molecule type" value="Genomic_DNA"/>
</dbReference>
<feature type="domain" description="Transcription regulator PadR N-terminal" evidence="1">
    <location>
        <begin position="18"/>
        <end position="80"/>
    </location>
</feature>
<evidence type="ECO:0000313" key="3">
    <source>
        <dbReference type="Proteomes" id="UP000635384"/>
    </source>
</evidence>
<evidence type="ECO:0000313" key="2">
    <source>
        <dbReference type="EMBL" id="MBD2840819.1"/>
    </source>
</evidence>